<evidence type="ECO:0000256" key="3">
    <source>
        <dbReference type="ARBA" id="ARBA00022723"/>
    </source>
</evidence>
<feature type="domain" description="Nudix hydrolase" evidence="8">
    <location>
        <begin position="1"/>
        <end position="128"/>
    </location>
</feature>
<dbReference type="GO" id="GO:0005737">
    <property type="term" value="C:cytoplasm"/>
    <property type="evidence" value="ECO:0007669"/>
    <property type="project" value="UniProtKB-ARBA"/>
</dbReference>
<dbReference type="PANTHER" id="PTHR12992">
    <property type="entry name" value="NUDIX HYDROLASE"/>
    <property type="match status" value="1"/>
</dbReference>
<accession>A0A9D4VDE9</accession>
<dbReference type="CDD" id="cd03426">
    <property type="entry name" value="NUDIX_CoAse_Nudt7"/>
    <property type="match status" value="1"/>
</dbReference>
<dbReference type="GO" id="GO:0006637">
    <property type="term" value="P:acyl-CoA metabolic process"/>
    <property type="evidence" value="ECO:0007669"/>
    <property type="project" value="UniProtKB-ARBA"/>
</dbReference>
<evidence type="ECO:0000256" key="2">
    <source>
        <dbReference type="ARBA" id="ARBA00001946"/>
    </source>
</evidence>
<sequence length="161" mass="18194">MVSNGEVALPGGKRDEEDANNAETALREAQEEIGLDSSVVRVVTYLEPFLSKHLLRVTPVVAVLLDRSKLSLTPNSGEVDAIFDAPLEMFLKEQNYRCEEREWMGLAYRVHYFDYNANSQKYLIWGLTASILIRCATIIYMRSPEFGLSPEFVPITNHIPA</sequence>
<keyword evidence="3" id="KW-0479">Metal-binding</keyword>
<gene>
    <name evidence="9" type="ORF">GOP47_0000366</name>
</gene>
<keyword evidence="10" id="KW-1185">Reference proteome</keyword>
<dbReference type="GO" id="GO:0046872">
    <property type="term" value="F:metal ion binding"/>
    <property type="evidence" value="ECO:0007669"/>
    <property type="project" value="UniProtKB-KW"/>
</dbReference>
<evidence type="ECO:0000256" key="4">
    <source>
        <dbReference type="ARBA" id="ARBA00022801"/>
    </source>
</evidence>
<evidence type="ECO:0000256" key="6">
    <source>
        <dbReference type="ARBA" id="ARBA00023211"/>
    </source>
</evidence>
<reference evidence="9" key="1">
    <citation type="submission" date="2021-01" db="EMBL/GenBank/DDBJ databases">
        <title>Adiantum capillus-veneris genome.</title>
        <authorList>
            <person name="Fang Y."/>
            <person name="Liao Q."/>
        </authorList>
    </citation>
    <scope>NUCLEOTIDE SEQUENCE</scope>
    <source>
        <strain evidence="9">H3</strain>
        <tissue evidence="9">Leaf</tissue>
    </source>
</reference>
<evidence type="ECO:0000256" key="1">
    <source>
        <dbReference type="ARBA" id="ARBA00001936"/>
    </source>
</evidence>
<proteinExistence type="predicted"/>
<dbReference type="PROSITE" id="PS51462">
    <property type="entry name" value="NUDIX"/>
    <property type="match status" value="1"/>
</dbReference>
<protein>
    <recommendedName>
        <fullName evidence="8">Nudix hydrolase domain-containing protein</fullName>
    </recommendedName>
</protein>
<keyword evidence="5" id="KW-0460">Magnesium</keyword>
<dbReference type="FunFam" id="3.90.79.10:FF:000036">
    <property type="entry name" value="Nudix hydrolase 11"/>
    <property type="match status" value="1"/>
</dbReference>
<dbReference type="GO" id="GO:0008893">
    <property type="term" value="F:guanosine-3',5'-bis(diphosphate) 3'-diphosphatase activity"/>
    <property type="evidence" value="ECO:0007669"/>
    <property type="project" value="UniProtKB-ARBA"/>
</dbReference>
<comment type="caution">
    <text evidence="9">The sequence shown here is derived from an EMBL/GenBank/DDBJ whole genome shotgun (WGS) entry which is preliminary data.</text>
</comment>
<comment type="cofactor">
    <cofactor evidence="2">
        <name>Mg(2+)</name>
        <dbReference type="ChEBI" id="CHEBI:18420"/>
    </cofactor>
</comment>
<dbReference type="Pfam" id="PF00293">
    <property type="entry name" value="NUDIX"/>
    <property type="match status" value="1"/>
</dbReference>
<keyword evidence="6" id="KW-0464">Manganese</keyword>
<evidence type="ECO:0000313" key="10">
    <source>
        <dbReference type="Proteomes" id="UP000886520"/>
    </source>
</evidence>
<dbReference type="SUPFAM" id="SSF55811">
    <property type="entry name" value="Nudix"/>
    <property type="match status" value="1"/>
</dbReference>
<dbReference type="EMBL" id="JABFUD020000001">
    <property type="protein sequence ID" value="KAI5084197.1"/>
    <property type="molecule type" value="Genomic_DNA"/>
</dbReference>
<dbReference type="InterPro" id="IPR045121">
    <property type="entry name" value="CoAse"/>
</dbReference>
<comment type="cofactor">
    <cofactor evidence="1">
        <name>Mn(2+)</name>
        <dbReference type="ChEBI" id="CHEBI:29035"/>
    </cofactor>
</comment>
<organism evidence="9 10">
    <name type="scientific">Adiantum capillus-veneris</name>
    <name type="common">Maidenhair fern</name>
    <dbReference type="NCBI Taxonomy" id="13818"/>
    <lineage>
        <taxon>Eukaryota</taxon>
        <taxon>Viridiplantae</taxon>
        <taxon>Streptophyta</taxon>
        <taxon>Embryophyta</taxon>
        <taxon>Tracheophyta</taxon>
        <taxon>Polypodiopsida</taxon>
        <taxon>Polypodiidae</taxon>
        <taxon>Polypodiales</taxon>
        <taxon>Pteridineae</taxon>
        <taxon>Pteridaceae</taxon>
        <taxon>Vittarioideae</taxon>
        <taxon>Adiantum</taxon>
    </lineage>
</organism>
<dbReference type="Gene3D" id="3.90.79.10">
    <property type="entry name" value="Nucleoside Triphosphate Pyrophosphohydrolase"/>
    <property type="match status" value="1"/>
</dbReference>
<dbReference type="AlphaFoldDB" id="A0A9D4VDE9"/>
<name>A0A9D4VDE9_ADICA</name>
<dbReference type="InterPro" id="IPR015797">
    <property type="entry name" value="NUDIX_hydrolase-like_dom_sf"/>
</dbReference>
<evidence type="ECO:0000313" key="9">
    <source>
        <dbReference type="EMBL" id="KAI5084197.1"/>
    </source>
</evidence>
<dbReference type="OrthoDB" id="206213at2759"/>
<dbReference type="GO" id="GO:0010945">
    <property type="term" value="F:coenzyme A diphosphatase activity"/>
    <property type="evidence" value="ECO:0007669"/>
    <property type="project" value="InterPro"/>
</dbReference>
<dbReference type="GO" id="GO:0015938">
    <property type="term" value="P:coenzyme A catabolic process"/>
    <property type="evidence" value="ECO:0007669"/>
    <property type="project" value="TreeGrafter"/>
</dbReference>
<dbReference type="InterPro" id="IPR000086">
    <property type="entry name" value="NUDIX_hydrolase_dom"/>
</dbReference>
<dbReference type="Proteomes" id="UP000886520">
    <property type="component" value="Chromosome 1"/>
</dbReference>
<evidence type="ECO:0000256" key="7">
    <source>
        <dbReference type="SAM" id="MobiDB-lite"/>
    </source>
</evidence>
<feature type="region of interest" description="Disordered" evidence="7">
    <location>
        <begin position="1"/>
        <end position="24"/>
    </location>
</feature>
<evidence type="ECO:0000256" key="5">
    <source>
        <dbReference type="ARBA" id="ARBA00022842"/>
    </source>
</evidence>
<dbReference type="PANTHER" id="PTHR12992:SF24">
    <property type="entry name" value="PEROXISOMAL COENZYME A DIPHOSPHATASE NUDT7"/>
    <property type="match status" value="1"/>
</dbReference>
<evidence type="ECO:0000259" key="8">
    <source>
        <dbReference type="PROSITE" id="PS51462"/>
    </source>
</evidence>
<dbReference type="GO" id="GO:0015937">
    <property type="term" value="P:coenzyme A biosynthetic process"/>
    <property type="evidence" value="ECO:0007669"/>
    <property type="project" value="UniProtKB-ARBA"/>
</dbReference>
<keyword evidence="4" id="KW-0378">Hydrolase</keyword>